<dbReference type="GO" id="GO:0005829">
    <property type="term" value="C:cytosol"/>
    <property type="evidence" value="ECO:0007669"/>
    <property type="project" value="TreeGrafter"/>
</dbReference>
<evidence type="ECO:0000256" key="1">
    <source>
        <dbReference type="ARBA" id="ARBA00005564"/>
    </source>
</evidence>
<keyword evidence="2" id="KW-0119">Carbohydrate metabolism</keyword>
<evidence type="ECO:0000313" key="4">
    <source>
        <dbReference type="Proteomes" id="UP000235828"/>
    </source>
</evidence>
<dbReference type="GO" id="GO:0006006">
    <property type="term" value="P:glucose metabolic process"/>
    <property type="evidence" value="ECO:0007669"/>
    <property type="project" value="UniProtKB-KW"/>
</dbReference>
<accession>A0A2N8ZBX8</accession>
<reference evidence="3 4" key="1">
    <citation type="submission" date="2017-10" db="EMBL/GenBank/DDBJ databases">
        <authorList>
            <person name="Banno H."/>
            <person name="Chua N.-H."/>
        </authorList>
    </citation>
    <scope>NUCLEOTIDE SEQUENCE [LARGE SCALE GENOMIC DNA]</scope>
    <source>
        <strain evidence="3">Vibrio tapetis CECT4600</strain>
    </source>
</reference>
<dbReference type="GO" id="GO:0017057">
    <property type="term" value="F:6-phosphogluconolactonase activity"/>
    <property type="evidence" value="ECO:0007669"/>
    <property type="project" value="TreeGrafter"/>
</dbReference>
<dbReference type="PANTHER" id="PTHR30344:SF1">
    <property type="entry name" value="6-PHOSPHOGLUCONOLACTONASE"/>
    <property type="match status" value="1"/>
</dbReference>
<dbReference type="EMBL" id="LT960611">
    <property type="protein sequence ID" value="SON49401.1"/>
    <property type="molecule type" value="Genomic_DNA"/>
</dbReference>
<dbReference type="InterPro" id="IPR011048">
    <property type="entry name" value="Haem_d1_sf"/>
</dbReference>
<dbReference type="Gene3D" id="2.130.10.10">
    <property type="entry name" value="YVTN repeat-like/Quinoprotein amine dehydrogenase"/>
    <property type="match status" value="1"/>
</dbReference>
<dbReference type="AlphaFoldDB" id="A0A2N8ZBX8"/>
<dbReference type="RefSeq" id="WP_102522069.1">
    <property type="nucleotide sequence ID" value="NZ_LT960611.1"/>
</dbReference>
<organism evidence="3 4">
    <name type="scientific">Vibrio tapetis subsp. tapetis</name>
    <dbReference type="NCBI Taxonomy" id="1671868"/>
    <lineage>
        <taxon>Bacteria</taxon>
        <taxon>Pseudomonadati</taxon>
        <taxon>Pseudomonadota</taxon>
        <taxon>Gammaproteobacteria</taxon>
        <taxon>Vibrionales</taxon>
        <taxon>Vibrionaceae</taxon>
        <taxon>Vibrio</taxon>
    </lineage>
</organism>
<dbReference type="InterPro" id="IPR050282">
    <property type="entry name" value="Cycloisomerase_2"/>
</dbReference>
<dbReference type="InterPro" id="IPR015943">
    <property type="entry name" value="WD40/YVTN_repeat-like_dom_sf"/>
</dbReference>
<dbReference type="OrthoDB" id="9790815at2"/>
<dbReference type="PANTHER" id="PTHR30344">
    <property type="entry name" value="6-PHOSPHOGLUCONOLACTONASE-RELATED"/>
    <property type="match status" value="1"/>
</dbReference>
<protein>
    <recommendedName>
        <fullName evidence="5">6-phosphogluconolactonase</fullName>
    </recommendedName>
</protein>
<gene>
    <name evidence="3" type="ORF">VTAP4600_A1422</name>
</gene>
<proteinExistence type="inferred from homology"/>
<sequence>MNTLPVFVGCYTDNNSSQGLYQFQLNVVTGEMEALNLYVEATNPSFTCTTNNGCYLSSEVQASESPSLRFVPHSESEIPVPRNQRPNAIIPGDHPCHITISPDQRLAITSQYSSGSFNIFTLSQSGHIEASVATLQHQGSGPNKDRQTQAHAHQAVFLKHSRQFATVDLGSDEICLYQYSESQPFDETSVTCIHKINAPAGSGPRHLVFSHNEDYCYVVCELSETVLVLAQELNAAQDVSWKIIQEIDILPEEEKGEAAAAIKLSPDGRFIYVSGRHQSKISWFSIDEQTNELSYIDNIPTHGHFPRDFSITPDGQWLIAANQHSNNIISYARDRESGKLKATGFELKIDAPVCVAL</sequence>
<evidence type="ECO:0000313" key="3">
    <source>
        <dbReference type="EMBL" id="SON49401.1"/>
    </source>
</evidence>
<name>A0A2N8ZBX8_9VIBR</name>
<evidence type="ECO:0008006" key="5">
    <source>
        <dbReference type="Google" id="ProtNLM"/>
    </source>
</evidence>
<dbReference type="SUPFAM" id="SSF51004">
    <property type="entry name" value="C-terminal (heme d1) domain of cytochrome cd1-nitrite reductase"/>
    <property type="match status" value="1"/>
</dbReference>
<evidence type="ECO:0000256" key="2">
    <source>
        <dbReference type="ARBA" id="ARBA00022526"/>
    </source>
</evidence>
<comment type="similarity">
    <text evidence="1">Belongs to the cycloisomerase 2 family.</text>
</comment>
<keyword evidence="2" id="KW-0313">Glucose metabolism</keyword>
<keyword evidence="4" id="KW-1185">Reference proteome</keyword>
<dbReference type="Proteomes" id="UP000235828">
    <property type="component" value="Chromosome A"/>
</dbReference>
<dbReference type="KEGG" id="vta:A1422"/>
<dbReference type="Pfam" id="PF10282">
    <property type="entry name" value="Lactonase"/>
    <property type="match status" value="1"/>
</dbReference>
<dbReference type="InterPro" id="IPR019405">
    <property type="entry name" value="Lactonase_7-beta_prop"/>
</dbReference>